<sequence>MTYWIQFPETWRLQDLQAYLNVLISFLCAGGIFILVRTYWKAAARNIVRGEDVLAQSILSLNTIGEVIDAMFLLRRDLLIVKRYRGLLVQSVFVILLTIASLFSGFIARYFTDTGTTEVSRNLTGAQAYRGTGSVLNKQFEINRTMSELSQANFPLDQLADFRPTESSPWKYQPSQWANSWAMDCHFLPLTPVYNIQATGN</sequence>
<comment type="caution">
    <text evidence="1">The sequence shown here is derived from an EMBL/GenBank/DDBJ whole genome shotgun (WGS) entry which is preliminary data.</text>
</comment>
<keyword evidence="2" id="KW-1185">Reference proteome</keyword>
<feature type="non-terminal residue" evidence="1">
    <location>
        <position position="201"/>
    </location>
</feature>
<protein>
    <submittedName>
        <fullName evidence="1">Uncharacterized protein</fullName>
    </submittedName>
</protein>
<proteinExistence type="predicted"/>
<name>A0ACC2ZRZ2_9EURO</name>
<evidence type="ECO:0000313" key="2">
    <source>
        <dbReference type="Proteomes" id="UP001172386"/>
    </source>
</evidence>
<gene>
    <name evidence="1" type="ORF">H2198_010349</name>
</gene>
<reference evidence="1" key="1">
    <citation type="submission" date="2022-10" db="EMBL/GenBank/DDBJ databases">
        <title>Culturing micro-colonial fungi from biological soil crusts in the Mojave desert and describing Neophaeococcomyces mojavensis, and introducing the new genera and species Taxawa tesnikishii.</title>
        <authorList>
            <person name="Kurbessoian T."/>
            <person name="Stajich J.E."/>
        </authorList>
    </citation>
    <scope>NUCLEOTIDE SEQUENCE</scope>
    <source>
        <strain evidence="1">JES_112</strain>
    </source>
</reference>
<accession>A0ACC2ZRZ2</accession>
<evidence type="ECO:0000313" key="1">
    <source>
        <dbReference type="EMBL" id="KAJ9650341.1"/>
    </source>
</evidence>
<dbReference type="Proteomes" id="UP001172386">
    <property type="component" value="Unassembled WGS sequence"/>
</dbReference>
<dbReference type="EMBL" id="JAPDRQ010000353">
    <property type="protein sequence ID" value="KAJ9650341.1"/>
    <property type="molecule type" value="Genomic_DNA"/>
</dbReference>
<organism evidence="1 2">
    <name type="scientific">Neophaeococcomyces mojaviensis</name>
    <dbReference type="NCBI Taxonomy" id="3383035"/>
    <lineage>
        <taxon>Eukaryota</taxon>
        <taxon>Fungi</taxon>
        <taxon>Dikarya</taxon>
        <taxon>Ascomycota</taxon>
        <taxon>Pezizomycotina</taxon>
        <taxon>Eurotiomycetes</taxon>
        <taxon>Chaetothyriomycetidae</taxon>
        <taxon>Chaetothyriales</taxon>
        <taxon>Chaetothyriales incertae sedis</taxon>
        <taxon>Neophaeococcomyces</taxon>
    </lineage>
</organism>